<dbReference type="EMBL" id="JANBVN010000054">
    <property type="protein sequence ID" value="KAJ9155860.1"/>
    <property type="molecule type" value="Genomic_DNA"/>
</dbReference>
<comment type="caution">
    <text evidence="2">The sequence shown here is derived from an EMBL/GenBank/DDBJ whole genome shotgun (WGS) entry which is preliminary data.</text>
</comment>
<name>A0AA38VZ74_9PEZI</name>
<feature type="compositionally biased region" description="Basic and acidic residues" evidence="1">
    <location>
        <begin position="64"/>
        <end position="97"/>
    </location>
</feature>
<feature type="region of interest" description="Disordered" evidence="1">
    <location>
        <begin position="292"/>
        <end position="329"/>
    </location>
</feature>
<gene>
    <name evidence="2" type="ORF">NKR19_g4368</name>
</gene>
<feature type="region of interest" description="Disordered" evidence="1">
    <location>
        <begin position="1"/>
        <end position="104"/>
    </location>
</feature>
<organism evidence="2 3">
    <name type="scientific">Coniochaeta hoffmannii</name>
    <dbReference type="NCBI Taxonomy" id="91930"/>
    <lineage>
        <taxon>Eukaryota</taxon>
        <taxon>Fungi</taxon>
        <taxon>Dikarya</taxon>
        <taxon>Ascomycota</taxon>
        <taxon>Pezizomycotina</taxon>
        <taxon>Sordariomycetes</taxon>
        <taxon>Sordariomycetidae</taxon>
        <taxon>Coniochaetales</taxon>
        <taxon>Coniochaetaceae</taxon>
        <taxon>Coniochaeta</taxon>
    </lineage>
</organism>
<sequence>MAPSTEARRHSIADDWEDVGEDNLSVVSLPDSDDEKVAVAPGKSALEESTRSTDTASYLSTVLRTDDASPHNNGKGKEAADKMKSNEGQAHRDRNPDDADPLDDASAEALYEPSVTDCLNFDPDDDHKDGDHGSLKPEDVDPGALLRDIESVRAILRDTIHSVDDLTTLHQETSENARKICRALALQVEELQPIVAGYARVWEQTTSDIPLDPGLQGWLSGVRVKALALQVELQDEVQRTLRAGRRVSTSGVLHLIWEYLESCEQQMDDFLPIMQVDFNEFQTHHMRIPTAPVPLEPRVNEPRASPRPVSNTRPTGRISGRNTYLPSTPTDQVPLLRTELYRLRDRTVSVTDMLDRLSRYFPASTAQSASDIAGQLRHILSTLSTMLTNHGSDWIDQGLSGGLTYAEFAELEVDFIRDCGTQVDRCLRSLEAVRRDIDPVSYTRYPSGRDFRCNPPADAVSVIAQLEVLAQVLSATLRVETR</sequence>
<accession>A0AA38VZ74</accession>
<feature type="region of interest" description="Disordered" evidence="1">
    <location>
        <begin position="116"/>
        <end position="141"/>
    </location>
</feature>
<dbReference type="AlphaFoldDB" id="A0AA38VZ74"/>
<feature type="compositionally biased region" description="Polar residues" evidence="1">
    <location>
        <begin position="308"/>
        <end position="329"/>
    </location>
</feature>
<evidence type="ECO:0000313" key="2">
    <source>
        <dbReference type="EMBL" id="KAJ9155860.1"/>
    </source>
</evidence>
<evidence type="ECO:0000256" key="1">
    <source>
        <dbReference type="SAM" id="MobiDB-lite"/>
    </source>
</evidence>
<evidence type="ECO:0000313" key="3">
    <source>
        <dbReference type="Proteomes" id="UP001174691"/>
    </source>
</evidence>
<keyword evidence="3" id="KW-1185">Reference proteome</keyword>
<proteinExistence type="predicted"/>
<protein>
    <submittedName>
        <fullName evidence="2">Uncharacterized protein</fullName>
    </submittedName>
</protein>
<reference evidence="2" key="1">
    <citation type="submission" date="2022-07" db="EMBL/GenBank/DDBJ databases">
        <title>Fungi with potential for degradation of polypropylene.</title>
        <authorList>
            <person name="Gostincar C."/>
        </authorList>
    </citation>
    <scope>NUCLEOTIDE SEQUENCE</scope>
    <source>
        <strain evidence="2">EXF-13287</strain>
    </source>
</reference>
<feature type="compositionally biased region" description="Basic and acidic residues" evidence="1">
    <location>
        <begin position="125"/>
        <end position="139"/>
    </location>
</feature>
<feature type="compositionally biased region" description="Polar residues" evidence="1">
    <location>
        <begin position="52"/>
        <end position="63"/>
    </location>
</feature>
<feature type="compositionally biased region" description="Basic and acidic residues" evidence="1">
    <location>
        <begin position="1"/>
        <end position="13"/>
    </location>
</feature>
<dbReference type="Proteomes" id="UP001174691">
    <property type="component" value="Unassembled WGS sequence"/>
</dbReference>